<dbReference type="GeneTree" id="ENSGT00390000005182"/>
<dbReference type="InterPro" id="IPR043504">
    <property type="entry name" value="Peptidase_S1_PA_chymotrypsin"/>
</dbReference>
<dbReference type="GO" id="GO:0006260">
    <property type="term" value="P:DNA replication"/>
    <property type="evidence" value="ECO:0007669"/>
    <property type="project" value="TreeGrafter"/>
</dbReference>
<accession>A0A8C5SIX6</accession>
<evidence type="ECO:0008006" key="3">
    <source>
        <dbReference type="Google" id="ProtNLM"/>
    </source>
</evidence>
<dbReference type="AlphaFoldDB" id="A0A8C5SIX6"/>
<keyword evidence="2" id="KW-1185">Reference proteome</keyword>
<evidence type="ECO:0000313" key="1">
    <source>
        <dbReference type="Ensembl" id="ENSLLTP00000017200.1"/>
    </source>
</evidence>
<sequence>MEQLEDYSIAGTSDENLKIKEEVLINNEYDFSENVPVICKELSVEKRTFKVKFSRSGKKYVVIGLLTDSILHALQSSKHVRDWMDRKKTEEFYLIEKKEPLNVCVNLGMPLKYVSEDSLFEMKSYKLRTQGKNENSNEGWYRQYDNSEKECIVFYVFGKGSRMETHGALSRRLIKNSRLLDEYCIFCIFAPKGESIKDALCKDGRFQPLLKEVDWALIKDGNLIGNNFLVNILSDQVYEIEVVTKKGARCSGDQNKKLNDLDLEEQQLSTLENPQPLPGFEEELSASKKQQPELDCEQGQLSTSKKQQQQNLGWQILQLYPKLKEAQENIYKFLERNKKDFVEVYERNFCKEINDFLSFKLVRTLAKYGDSVGCIEWRDVNLGIVQGFATCFVLRGRYILTCYHVIKFIVGEGTEAKDWGNIIKQSARVTFSYEEQHPTEKWFSLENWFEIADEDLDFAVLKLEKNENKSHPPPSGLLQLHLPPAANGPIFIIGHPNGEIKSMDICLVVSIFDRGKEFDNHLHKHQQTEHSNNVCVYNSQNKCIHMYNPKDFDRERSHPDVVTYNTCFLRGSSGSPVFNKYGQLVALHAAGFAYRVGNKESSIIEYGYLMHSIFSKIQSKFKDWYDIIIASEAREDSSHGDAFLSEAGEGMDYS</sequence>
<dbReference type="GO" id="GO:0000785">
    <property type="term" value="C:chromatin"/>
    <property type="evidence" value="ECO:0007669"/>
    <property type="project" value="TreeGrafter"/>
</dbReference>
<dbReference type="PANTHER" id="PTHR14389">
    <property type="entry name" value="SI:CH1073-475A24.1"/>
    <property type="match status" value="1"/>
</dbReference>
<dbReference type="InterPro" id="IPR009003">
    <property type="entry name" value="Peptidase_S1_PA"/>
</dbReference>
<dbReference type="GO" id="GO:0005634">
    <property type="term" value="C:nucleus"/>
    <property type="evidence" value="ECO:0007669"/>
    <property type="project" value="TreeGrafter"/>
</dbReference>
<reference evidence="1" key="2">
    <citation type="submission" date="2025-09" db="UniProtKB">
        <authorList>
            <consortium name="Ensembl"/>
        </authorList>
    </citation>
    <scope>IDENTIFICATION</scope>
</reference>
<organism evidence="1 2">
    <name type="scientific">Laticauda laticaudata</name>
    <name type="common">Blue-ringed sea krait</name>
    <name type="synonym">Blue-lipped sea krait</name>
    <dbReference type="NCBI Taxonomy" id="8630"/>
    <lineage>
        <taxon>Eukaryota</taxon>
        <taxon>Metazoa</taxon>
        <taxon>Chordata</taxon>
        <taxon>Craniata</taxon>
        <taxon>Vertebrata</taxon>
        <taxon>Euteleostomi</taxon>
        <taxon>Lepidosauria</taxon>
        <taxon>Squamata</taxon>
        <taxon>Bifurcata</taxon>
        <taxon>Unidentata</taxon>
        <taxon>Episquamata</taxon>
        <taxon>Toxicofera</taxon>
        <taxon>Serpentes</taxon>
        <taxon>Colubroidea</taxon>
        <taxon>Elapidae</taxon>
        <taxon>Laticaudinae</taxon>
        <taxon>Laticauda</taxon>
    </lineage>
</organism>
<proteinExistence type="predicted"/>
<evidence type="ECO:0000313" key="2">
    <source>
        <dbReference type="Proteomes" id="UP000694406"/>
    </source>
</evidence>
<name>A0A8C5SIX6_LATLA</name>
<dbReference type="Ensembl" id="ENSLLTT00000017845.1">
    <property type="protein sequence ID" value="ENSLLTP00000017200.1"/>
    <property type="gene ID" value="ENSLLTG00000013084.1"/>
</dbReference>
<dbReference type="Pfam" id="PF13365">
    <property type="entry name" value="Trypsin_2"/>
    <property type="match status" value="1"/>
</dbReference>
<dbReference type="PANTHER" id="PTHR14389:SF3">
    <property type="entry name" value="PROTEIN FAM111A-LIKE"/>
    <property type="match status" value="1"/>
</dbReference>
<dbReference type="SUPFAM" id="SSF50494">
    <property type="entry name" value="Trypsin-like serine proteases"/>
    <property type="match status" value="1"/>
</dbReference>
<reference evidence="1" key="1">
    <citation type="submission" date="2025-08" db="UniProtKB">
        <authorList>
            <consortium name="Ensembl"/>
        </authorList>
    </citation>
    <scope>IDENTIFICATION</scope>
</reference>
<protein>
    <recommendedName>
        <fullName evidence="3">Protein FAM111A</fullName>
    </recommendedName>
</protein>
<dbReference type="Gene3D" id="2.40.10.10">
    <property type="entry name" value="Trypsin-like serine proteases"/>
    <property type="match status" value="2"/>
</dbReference>
<dbReference type="Proteomes" id="UP000694406">
    <property type="component" value="Unplaced"/>
</dbReference>